<dbReference type="EMBL" id="JAESWC010000014">
    <property type="protein sequence ID" value="MBL4937508.1"/>
    <property type="molecule type" value="Genomic_DNA"/>
</dbReference>
<dbReference type="RefSeq" id="WP_202750252.1">
    <property type="nucleotide sequence ID" value="NZ_JAESWC010000014.1"/>
</dbReference>
<evidence type="ECO:0000313" key="9">
    <source>
        <dbReference type="Proteomes" id="UP000632377"/>
    </source>
</evidence>
<keyword evidence="9" id="KW-1185">Reference proteome</keyword>
<gene>
    <name evidence="8" type="ORF">JK636_17445</name>
</gene>
<dbReference type="PROSITE" id="PS50110">
    <property type="entry name" value="RESPONSE_REGULATORY"/>
    <property type="match status" value="1"/>
</dbReference>
<dbReference type="Pfam" id="PF00072">
    <property type="entry name" value="Response_reg"/>
    <property type="match status" value="1"/>
</dbReference>
<dbReference type="PROSITE" id="PS50043">
    <property type="entry name" value="HTH_LUXR_2"/>
    <property type="match status" value="1"/>
</dbReference>
<dbReference type="PANTHER" id="PTHR45566">
    <property type="entry name" value="HTH-TYPE TRANSCRIPTIONAL REGULATOR YHJB-RELATED"/>
    <property type="match status" value="1"/>
</dbReference>
<organism evidence="8 9">
    <name type="scientific">Clostridium rhizosphaerae</name>
    <dbReference type="NCBI Taxonomy" id="2803861"/>
    <lineage>
        <taxon>Bacteria</taxon>
        <taxon>Bacillati</taxon>
        <taxon>Bacillota</taxon>
        <taxon>Clostridia</taxon>
        <taxon>Eubacteriales</taxon>
        <taxon>Clostridiaceae</taxon>
        <taxon>Clostridium</taxon>
    </lineage>
</organism>
<feature type="domain" description="HTH luxR-type" evidence="6">
    <location>
        <begin position="142"/>
        <end position="207"/>
    </location>
</feature>
<dbReference type="SUPFAM" id="SSF46894">
    <property type="entry name" value="C-terminal effector domain of the bipartite response regulators"/>
    <property type="match status" value="1"/>
</dbReference>
<dbReference type="Proteomes" id="UP000632377">
    <property type="component" value="Unassembled WGS sequence"/>
</dbReference>
<evidence type="ECO:0000313" key="8">
    <source>
        <dbReference type="EMBL" id="MBL4937508.1"/>
    </source>
</evidence>
<feature type="modified residue" description="4-aspartylphosphate" evidence="5">
    <location>
        <position position="53"/>
    </location>
</feature>
<dbReference type="Pfam" id="PF00196">
    <property type="entry name" value="GerE"/>
    <property type="match status" value="1"/>
</dbReference>
<evidence type="ECO:0000259" key="7">
    <source>
        <dbReference type="PROSITE" id="PS50110"/>
    </source>
</evidence>
<proteinExistence type="predicted"/>
<dbReference type="InterPro" id="IPR011006">
    <property type="entry name" value="CheY-like_superfamily"/>
</dbReference>
<dbReference type="InterPro" id="IPR000792">
    <property type="entry name" value="Tscrpt_reg_LuxR_C"/>
</dbReference>
<reference evidence="8 9" key="1">
    <citation type="submission" date="2021-01" db="EMBL/GenBank/DDBJ databases">
        <title>Genome public.</title>
        <authorList>
            <person name="Liu C."/>
            <person name="Sun Q."/>
        </authorList>
    </citation>
    <scope>NUCLEOTIDE SEQUENCE [LARGE SCALE GENOMIC DNA]</scope>
    <source>
        <strain evidence="8 9">YIM B02515</strain>
    </source>
</reference>
<keyword evidence="3" id="KW-0238">DNA-binding</keyword>
<name>A0ABS1THT2_9CLOT</name>
<dbReference type="SUPFAM" id="SSF52172">
    <property type="entry name" value="CheY-like"/>
    <property type="match status" value="1"/>
</dbReference>
<comment type="caution">
    <text evidence="8">The sequence shown here is derived from an EMBL/GenBank/DDBJ whole genome shotgun (WGS) entry which is preliminary data.</text>
</comment>
<evidence type="ECO:0000259" key="6">
    <source>
        <dbReference type="PROSITE" id="PS50043"/>
    </source>
</evidence>
<sequence length="210" mass="23421">MKVIIIDSHCLVRQGLKSILSMDNNIEITGESSNVKDGLKLILESEPDIAIIDLKLGNENGLDIVKEIKGNMRRCKFIILTTSSDYRDFRKAEELGIEGYILKDALPEEILYGVKIVKAGRKFYDANLMTSAMRLEKRNSINDPAVNNLTQREKEVLAAVGKGLCNNEIASSLYITEYTVKKHMSQILNKLGFSDRTQAAIYANTHGLVG</sequence>
<dbReference type="CDD" id="cd17535">
    <property type="entry name" value="REC_NarL-like"/>
    <property type="match status" value="1"/>
</dbReference>
<evidence type="ECO:0000256" key="5">
    <source>
        <dbReference type="PROSITE-ProRule" id="PRU00169"/>
    </source>
</evidence>
<evidence type="ECO:0000256" key="4">
    <source>
        <dbReference type="ARBA" id="ARBA00024867"/>
    </source>
</evidence>
<dbReference type="PRINTS" id="PR00038">
    <property type="entry name" value="HTHLUXR"/>
</dbReference>
<evidence type="ECO:0000256" key="2">
    <source>
        <dbReference type="ARBA" id="ARBA00022553"/>
    </source>
</evidence>
<dbReference type="SMART" id="SM00421">
    <property type="entry name" value="HTH_LUXR"/>
    <property type="match status" value="1"/>
</dbReference>
<dbReference type="PANTHER" id="PTHR45566:SF2">
    <property type="entry name" value="NARL SUBFAMILY"/>
    <property type="match status" value="1"/>
</dbReference>
<evidence type="ECO:0000256" key="1">
    <source>
        <dbReference type="ARBA" id="ARBA00018672"/>
    </source>
</evidence>
<feature type="domain" description="Response regulatory" evidence="7">
    <location>
        <begin position="2"/>
        <end position="118"/>
    </location>
</feature>
<dbReference type="SMART" id="SM00448">
    <property type="entry name" value="REC"/>
    <property type="match status" value="1"/>
</dbReference>
<dbReference type="InterPro" id="IPR016032">
    <property type="entry name" value="Sig_transdc_resp-reg_C-effctor"/>
</dbReference>
<dbReference type="InterPro" id="IPR051015">
    <property type="entry name" value="EvgA-like"/>
</dbReference>
<accession>A0ABS1THT2</accession>
<dbReference type="InterPro" id="IPR001789">
    <property type="entry name" value="Sig_transdc_resp-reg_receiver"/>
</dbReference>
<dbReference type="CDD" id="cd06170">
    <property type="entry name" value="LuxR_C_like"/>
    <property type="match status" value="1"/>
</dbReference>
<dbReference type="Gene3D" id="3.40.50.2300">
    <property type="match status" value="1"/>
</dbReference>
<dbReference type="InterPro" id="IPR058245">
    <property type="entry name" value="NreC/VraR/RcsB-like_REC"/>
</dbReference>
<comment type="function">
    <text evidence="4">May play the central regulatory role in sporulation. It may be an element of the effector pathway responsible for the activation of sporulation genes in response to nutritional stress. Spo0A may act in concert with spo0H (a sigma factor) to control the expression of some genes that are critical to the sporulation process.</text>
</comment>
<protein>
    <recommendedName>
        <fullName evidence="1">Stage 0 sporulation protein A homolog</fullName>
    </recommendedName>
</protein>
<evidence type="ECO:0000256" key="3">
    <source>
        <dbReference type="ARBA" id="ARBA00023125"/>
    </source>
</evidence>
<keyword evidence="2 5" id="KW-0597">Phosphoprotein</keyword>